<proteinExistence type="predicted"/>
<sequence length="52" mass="6080">GRAIPDHEQVSCQYLRPVKCSQVCTLRVFPDWHIVYLFGWQRHTLSFGIGSF</sequence>
<evidence type="ECO:0000313" key="2">
    <source>
        <dbReference type="Proteomes" id="UP001151529"/>
    </source>
</evidence>
<dbReference type="AlphaFoldDB" id="A0A9Q0T8F4"/>
<organism evidence="1 2">
    <name type="scientific">Salix viminalis</name>
    <name type="common">Common osier</name>
    <name type="synonym">Basket willow</name>
    <dbReference type="NCBI Taxonomy" id="40686"/>
    <lineage>
        <taxon>Eukaryota</taxon>
        <taxon>Viridiplantae</taxon>
        <taxon>Streptophyta</taxon>
        <taxon>Embryophyta</taxon>
        <taxon>Tracheophyta</taxon>
        <taxon>Spermatophyta</taxon>
        <taxon>Magnoliopsida</taxon>
        <taxon>eudicotyledons</taxon>
        <taxon>Gunneridae</taxon>
        <taxon>Pentapetalae</taxon>
        <taxon>rosids</taxon>
        <taxon>fabids</taxon>
        <taxon>Malpighiales</taxon>
        <taxon>Salicaceae</taxon>
        <taxon>Saliceae</taxon>
        <taxon>Salix</taxon>
    </lineage>
</organism>
<dbReference type="EMBL" id="JAPFFL010000009">
    <property type="protein sequence ID" value="KAJ6704330.1"/>
    <property type="molecule type" value="Genomic_DNA"/>
</dbReference>
<accession>A0A9Q0T8F4</accession>
<reference evidence="1" key="2">
    <citation type="journal article" date="2023" name="Int. J. Mol. Sci.">
        <title>De Novo Assembly and Annotation of 11 Diverse Shrub Willow (Salix) Genomes Reveals Novel Gene Organization in Sex-Linked Regions.</title>
        <authorList>
            <person name="Hyden B."/>
            <person name="Feng K."/>
            <person name="Yates T.B."/>
            <person name="Jawdy S."/>
            <person name="Cereghino C."/>
            <person name="Smart L.B."/>
            <person name="Muchero W."/>
        </authorList>
    </citation>
    <scope>NUCLEOTIDE SEQUENCE [LARGE SCALE GENOMIC DNA]</scope>
    <source>
        <tissue evidence="1">Shoot tip</tissue>
    </source>
</reference>
<dbReference type="OrthoDB" id="10627447at2759"/>
<dbReference type="Proteomes" id="UP001151529">
    <property type="component" value="Chromosome 3"/>
</dbReference>
<name>A0A9Q0T8F4_SALVM</name>
<comment type="caution">
    <text evidence="1">The sequence shown here is derived from an EMBL/GenBank/DDBJ whole genome shotgun (WGS) entry which is preliminary data.</text>
</comment>
<gene>
    <name evidence="1" type="ORF">OIU85_030172</name>
</gene>
<keyword evidence="2" id="KW-1185">Reference proteome</keyword>
<protein>
    <submittedName>
        <fullName evidence="1">Uncharacterized protein</fullName>
    </submittedName>
</protein>
<evidence type="ECO:0000313" key="1">
    <source>
        <dbReference type="EMBL" id="KAJ6704330.1"/>
    </source>
</evidence>
<feature type="non-terminal residue" evidence="1">
    <location>
        <position position="1"/>
    </location>
</feature>
<reference evidence="1" key="1">
    <citation type="submission" date="2022-11" db="EMBL/GenBank/DDBJ databases">
        <authorList>
            <person name="Hyden B.L."/>
            <person name="Feng K."/>
            <person name="Yates T."/>
            <person name="Jawdy S."/>
            <person name="Smart L.B."/>
            <person name="Muchero W."/>
        </authorList>
    </citation>
    <scope>NUCLEOTIDE SEQUENCE</scope>
    <source>
        <tissue evidence="1">Shoot tip</tissue>
    </source>
</reference>